<comment type="caution">
    <text evidence="1">The sequence shown here is derived from an EMBL/GenBank/DDBJ whole genome shotgun (WGS) entry which is preliminary data.</text>
</comment>
<protein>
    <submittedName>
        <fullName evidence="1">Uncharacterized protein</fullName>
    </submittedName>
</protein>
<reference evidence="1 2" key="1">
    <citation type="submission" date="2024-06" db="EMBL/GenBank/DDBJ databases">
        <title>Genomic Encyclopedia of Type Strains, Phase IV (KMG-IV): sequencing the most valuable type-strain genomes for metagenomic binning, comparative biology and taxonomic classification.</title>
        <authorList>
            <person name="Goeker M."/>
        </authorList>
    </citation>
    <scope>NUCLEOTIDE SEQUENCE [LARGE SCALE GENOMIC DNA]</scope>
    <source>
        <strain evidence="1 2">DSM 23649</strain>
    </source>
</reference>
<dbReference type="EMBL" id="JBEPLI010000035">
    <property type="protein sequence ID" value="MET3590472.1"/>
    <property type="molecule type" value="Genomic_DNA"/>
</dbReference>
<accession>A0ABV2HIT1</accession>
<dbReference type="Proteomes" id="UP001549086">
    <property type="component" value="Unassembled WGS sequence"/>
</dbReference>
<keyword evidence="2" id="KW-1185">Reference proteome</keyword>
<gene>
    <name evidence="1" type="ORF">ABID23_001588</name>
</gene>
<name>A0ABV2HIT1_9HYPH</name>
<organism evidence="1 2">
    <name type="scientific">Bartonella silvatica</name>
    <dbReference type="NCBI Taxonomy" id="357760"/>
    <lineage>
        <taxon>Bacteria</taxon>
        <taxon>Pseudomonadati</taxon>
        <taxon>Pseudomonadota</taxon>
        <taxon>Alphaproteobacteria</taxon>
        <taxon>Hyphomicrobiales</taxon>
        <taxon>Bartonellaceae</taxon>
        <taxon>Bartonella</taxon>
    </lineage>
</organism>
<sequence length="35" mass="3990">MRVRSYFEPMAFGCLCFSIIPARKGGCVLISDEEY</sequence>
<proteinExistence type="predicted"/>
<evidence type="ECO:0000313" key="2">
    <source>
        <dbReference type="Proteomes" id="UP001549086"/>
    </source>
</evidence>
<evidence type="ECO:0000313" key="1">
    <source>
        <dbReference type="EMBL" id="MET3590472.1"/>
    </source>
</evidence>